<feature type="domain" description="BON" evidence="3">
    <location>
        <begin position="183"/>
        <end position="254"/>
    </location>
</feature>
<accession>A0A517NR53</accession>
<dbReference type="Proteomes" id="UP000319817">
    <property type="component" value="Chromosome"/>
</dbReference>
<dbReference type="RefSeq" id="WP_145417130.1">
    <property type="nucleotide sequence ID" value="NZ_CP036526.1"/>
</dbReference>
<dbReference type="EMBL" id="CP036526">
    <property type="protein sequence ID" value="QDT09593.1"/>
    <property type="molecule type" value="Genomic_DNA"/>
</dbReference>
<dbReference type="Gene3D" id="3.30.1340.30">
    <property type="match status" value="2"/>
</dbReference>
<dbReference type="AlphaFoldDB" id="A0A517NR53"/>
<feature type="compositionally biased region" description="Polar residues" evidence="1">
    <location>
        <begin position="269"/>
        <end position="281"/>
    </location>
</feature>
<gene>
    <name evidence="4" type="ORF">K239x_15390</name>
</gene>
<dbReference type="Pfam" id="PF04972">
    <property type="entry name" value="BON"/>
    <property type="match status" value="2"/>
</dbReference>
<reference evidence="4 5" key="1">
    <citation type="submission" date="2019-02" db="EMBL/GenBank/DDBJ databases">
        <title>Deep-cultivation of Planctomycetes and their phenomic and genomic characterization uncovers novel biology.</title>
        <authorList>
            <person name="Wiegand S."/>
            <person name="Jogler M."/>
            <person name="Boedeker C."/>
            <person name="Pinto D."/>
            <person name="Vollmers J."/>
            <person name="Rivas-Marin E."/>
            <person name="Kohn T."/>
            <person name="Peeters S.H."/>
            <person name="Heuer A."/>
            <person name="Rast P."/>
            <person name="Oberbeckmann S."/>
            <person name="Bunk B."/>
            <person name="Jeske O."/>
            <person name="Meyerdierks A."/>
            <person name="Storesund J.E."/>
            <person name="Kallscheuer N."/>
            <person name="Luecker S."/>
            <person name="Lage O.M."/>
            <person name="Pohl T."/>
            <person name="Merkel B.J."/>
            <person name="Hornburger P."/>
            <person name="Mueller R.-W."/>
            <person name="Bruemmer F."/>
            <person name="Labrenz M."/>
            <person name="Spormann A.M."/>
            <person name="Op den Camp H."/>
            <person name="Overmann J."/>
            <person name="Amann R."/>
            <person name="Jetten M.S.M."/>
            <person name="Mascher T."/>
            <person name="Medema M.H."/>
            <person name="Devos D.P."/>
            <person name="Kaster A.-K."/>
            <person name="Ovreas L."/>
            <person name="Rohde M."/>
            <person name="Galperin M.Y."/>
            <person name="Jogler C."/>
        </authorList>
    </citation>
    <scope>NUCLEOTIDE SEQUENCE [LARGE SCALE GENOMIC DNA]</scope>
    <source>
        <strain evidence="4 5">K23_9</strain>
    </source>
</reference>
<evidence type="ECO:0000256" key="2">
    <source>
        <dbReference type="SAM" id="SignalP"/>
    </source>
</evidence>
<evidence type="ECO:0000256" key="1">
    <source>
        <dbReference type="SAM" id="MobiDB-lite"/>
    </source>
</evidence>
<dbReference type="InterPro" id="IPR007055">
    <property type="entry name" value="BON_dom"/>
</dbReference>
<keyword evidence="5" id="KW-1185">Reference proteome</keyword>
<feature type="chain" id="PRO_5021782118" evidence="2">
    <location>
        <begin position="22"/>
        <end position="432"/>
    </location>
</feature>
<dbReference type="PANTHER" id="PTHR34606">
    <property type="entry name" value="BON DOMAIN-CONTAINING PROTEIN"/>
    <property type="match status" value="1"/>
</dbReference>
<evidence type="ECO:0000259" key="3">
    <source>
        <dbReference type="PROSITE" id="PS50914"/>
    </source>
</evidence>
<proteinExistence type="predicted"/>
<name>A0A517NR53_9BACT</name>
<feature type="domain" description="BON" evidence="3">
    <location>
        <begin position="24"/>
        <end position="95"/>
    </location>
</feature>
<sequence length="432" mass="46432" precursor="true">MRRKYLAMVIVAAATFGPSLAWGGDREIAEQIIQRLQTNRESGALKDFTLDMKVDKGVVMFRGNVNAPEQKLLVLQTARDIEGINDVVDHLTVTAAPEIVKPQVMKPAAASNAMVHQAVTSESQADFSLREALAEEARQIMQEDNSGARVAPVELATTPISGFAGDVRPVANVEFAAPGGNRSDDDIQNSVIGALSRAQKSGALKGFGVDVKSSDGVVWLKGRAASSAQRSRILQIAEATPGVQHVRNSIRIPEMDASAQLPEPPALRSVSTPARSVSTRLSPVAVDPVPQPIRDNALPRQSMHVAQPIQASPAPYRMTQQMQAQPVQATMGAPMMGAPSMGAPVMGQPVPVGGYSGGGGAPRYDSPNLPNYAWPGYAASPNYAALTYPQQYSPSAWPYIGPFYPYPQVPLGWRKVSLEWDDGWWQLDFSDR</sequence>
<feature type="signal peptide" evidence="2">
    <location>
        <begin position="1"/>
        <end position="21"/>
    </location>
</feature>
<protein>
    <submittedName>
        <fullName evidence="4">Periplasmic protein</fullName>
    </submittedName>
</protein>
<feature type="region of interest" description="Disordered" evidence="1">
    <location>
        <begin position="263"/>
        <end position="291"/>
    </location>
</feature>
<keyword evidence="2" id="KW-0732">Signal</keyword>
<dbReference type="PROSITE" id="PS50914">
    <property type="entry name" value="BON"/>
    <property type="match status" value="2"/>
</dbReference>
<dbReference type="InterPro" id="IPR051686">
    <property type="entry name" value="Lipoprotein_DolP"/>
</dbReference>
<organism evidence="4 5">
    <name type="scientific">Stieleria marina</name>
    <dbReference type="NCBI Taxonomy" id="1930275"/>
    <lineage>
        <taxon>Bacteria</taxon>
        <taxon>Pseudomonadati</taxon>
        <taxon>Planctomycetota</taxon>
        <taxon>Planctomycetia</taxon>
        <taxon>Pirellulales</taxon>
        <taxon>Pirellulaceae</taxon>
        <taxon>Stieleria</taxon>
    </lineage>
</organism>
<dbReference type="PANTHER" id="PTHR34606:SF15">
    <property type="entry name" value="BON DOMAIN-CONTAINING PROTEIN"/>
    <property type="match status" value="1"/>
</dbReference>
<evidence type="ECO:0000313" key="4">
    <source>
        <dbReference type="EMBL" id="QDT09593.1"/>
    </source>
</evidence>
<dbReference type="OrthoDB" id="282501at2"/>
<evidence type="ECO:0000313" key="5">
    <source>
        <dbReference type="Proteomes" id="UP000319817"/>
    </source>
</evidence>